<dbReference type="RefSeq" id="WP_207852451.1">
    <property type="nucleotide sequence ID" value="NZ_JAFVMG010000001.1"/>
</dbReference>
<gene>
    <name evidence="3" type="ORF">J2D75_02785</name>
</gene>
<evidence type="ECO:0000259" key="2">
    <source>
        <dbReference type="Pfam" id="PF13464"/>
    </source>
</evidence>
<reference evidence="3 4" key="1">
    <citation type="submission" date="2021-03" db="EMBL/GenBank/DDBJ databases">
        <title>The complete genome sequence of Acetobacter suratthaniensis TBRC 1719.</title>
        <authorList>
            <person name="Charoenyingcharoen P."/>
            <person name="Yukphan P."/>
        </authorList>
    </citation>
    <scope>NUCLEOTIDE SEQUENCE [LARGE SCALE GENOMIC DNA]</scope>
    <source>
        <strain evidence="3 4">TBRC 1719</strain>
    </source>
</reference>
<feature type="region of interest" description="Disordered" evidence="1">
    <location>
        <begin position="163"/>
        <end position="194"/>
    </location>
</feature>
<feature type="domain" description="Cytoskeleton protein RodZ-like C-terminal" evidence="2">
    <location>
        <begin position="269"/>
        <end position="338"/>
    </location>
</feature>
<protein>
    <submittedName>
        <fullName evidence="3">Helix-turn-helix domain-containing protein</fullName>
    </submittedName>
</protein>
<keyword evidence="4" id="KW-1185">Reference proteome</keyword>
<dbReference type="Proteomes" id="UP000664399">
    <property type="component" value="Unassembled WGS sequence"/>
</dbReference>
<evidence type="ECO:0000313" key="4">
    <source>
        <dbReference type="Proteomes" id="UP000664399"/>
    </source>
</evidence>
<dbReference type="EMBL" id="JAFVMG010000001">
    <property type="protein sequence ID" value="MBO1327403.1"/>
    <property type="molecule type" value="Genomic_DNA"/>
</dbReference>
<name>A0ABS3LKU7_9PROT</name>
<feature type="region of interest" description="Disordered" evidence="1">
    <location>
        <begin position="221"/>
        <end position="258"/>
    </location>
</feature>
<comment type="caution">
    <text evidence="3">The sequence shown here is derived from an EMBL/GenBank/DDBJ whole genome shotgun (WGS) entry which is preliminary data.</text>
</comment>
<dbReference type="CDD" id="cd00093">
    <property type="entry name" value="HTH_XRE"/>
    <property type="match status" value="1"/>
</dbReference>
<dbReference type="PANTHER" id="PTHR34475:SF1">
    <property type="entry name" value="CYTOSKELETON PROTEIN RODZ"/>
    <property type="match status" value="1"/>
</dbReference>
<dbReference type="Gene3D" id="1.10.260.40">
    <property type="entry name" value="lambda repressor-like DNA-binding domains"/>
    <property type="match status" value="1"/>
</dbReference>
<dbReference type="PANTHER" id="PTHR34475">
    <property type="match status" value="1"/>
</dbReference>
<dbReference type="InterPro" id="IPR025194">
    <property type="entry name" value="RodZ-like_C"/>
</dbReference>
<dbReference type="SUPFAM" id="SSF47413">
    <property type="entry name" value="lambda repressor-like DNA-binding domains"/>
    <property type="match status" value="1"/>
</dbReference>
<dbReference type="Pfam" id="PF13464">
    <property type="entry name" value="RodZ_C"/>
    <property type="match status" value="1"/>
</dbReference>
<proteinExistence type="predicted"/>
<organism evidence="3 4">
    <name type="scientific">Acetobacter suratthaniensis</name>
    <dbReference type="NCBI Taxonomy" id="1502841"/>
    <lineage>
        <taxon>Bacteria</taxon>
        <taxon>Pseudomonadati</taxon>
        <taxon>Pseudomonadota</taxon>
        <taxon>Alphaproteobacteria</taxon>
        <taxon>Acetobacterales</taxon>
        <taxon>Acetobacteraceae</taxon>
        <taxon>Acetobacter</taxon>
    </lineage>
</organism>
<evidence type="ECO:0000256" key="1">
    <source>
        <dbReference type="SAM" id="MobiDB-lite"/>
    </source>
</evidence>
<feature type="region of interest" description="Disordered" evidence="1">
    <location>
        <begin position="1"/>
        <end position="22"/>
    </location>
</feature>
<dbReference type="InterPro" id="IPR010982">
    <property type="entry name" value="Lambda_DNA-bd_dom_sf"/>
</dbReference>
<sequence length="393" mass="40614">MAEHTHGPEQGQGSSTPPLPDVAMIGVGEALRQRREQLGWSLDDMSGWLRIRRSYLEAMESGQPGILPADVYALGFLRTYGQALGFDPDSLAAFYRKGGRVAGQRPELDFPVPIPDRRLPPAVAISIGLVVVVLSYVGWYCFMGRSAPLPEPVPPVASLMPGEAAHNAPSPQVASILPEKSGIPDAGTAQNDLKDVPVPTSLAQAPEAVQDSSVAAFSGEGTAPQATAAEHPAQQAEAMPVPDSVKAQAGITPDGGHAAGSMVGDNSLVIRAGQVSWIQVRDGAGKVVYDKVLQPGESWSVPEGNGPYDLTVGNAGGITVSAGDVTTQALGRNGAVRRHLVLSAQAVRDGSLVASSAPTVAPPVLPAVPKSAPNPASDADKLNADQIEGQGLR</sequence>
<dbReference type="InterPro" id="IPR050400">
    <property type="entry name" value="Bact_Cytoskel_RodZ"/>
</dbReference>
<evidence type="ECO:0000313" key="3">
    <source>
        <dbReference type="EMBL" id="MBO1327403.1"/>
    </source>
</evidence>
<accession>A0ABS3LKU7</accession>
<feature type="region of interest" description="Disordered" evidence="1">
    <location>
        <begin position="358"/>
        <end position="393"/>
    </location>
</feature>
<dbReference type="Pfam" id="PF13413">
    <property type="entry name" value="HTH_25"/>
    <property type="match status" value="1"/>
</dbReference>
<dbReference type="InterPro" id="IPR001387">
    <property type="entry name" value="Cro/C1-type_HTH"/>
</dbReference>